<evidence type="ECO:0000256" key="2">
    <source>
        <dbReference type="ARBA" id="ARBA00005683"/>
    </source>
</evidence>
<dbReference type="AlphaFoldDB" id="A0A182NGT4"/>
<evidence type="ECO:0000256" key="7">
    <source>
        <dbReference type="ARBA" id="ARBA00023157"/>
    </source>
</evidence>
<evidence type="ECO:0000256" key="5">
    <source>
        <dbReference type="ARBA" id="ARBA00022530"/>
    </source>
</evidence>
<dbReference type="GO" id="GO:0005615">
    <property type="term" value="C:extracellular space"/>
    <property type="evidence" value="ECO:0007669"/>
    <property type="project" value="TreeGrafter"/>
</dbReference>
<proteinExistence type="inferred from homology"/>
<dbReference type="SMART" id="SM00097">
    <property type="entry name" value="WNT1"/>
    <property type="match status" value="1"/>
</dbReference>
<dbReference type="GO" id="GO:0005109">
    <property type="term" value="F:frizzled binding"/>
    <property type="evidence" value="ECO:0007669"/>
    <property type="project" value="TreeGrafter"/>
</dbReference>
<keyword evidence="8" id="KW-0449">Lipoprotein</keyword>
<evidence type="ECO:0000313" key="10">
    <source>
        <dbReference type="EnsemblMetazoa" id="ADIR006857-PA"/>
    </source>
</evidence>
<dbReference type="GO" id="GO:0000902">
    <property type="term" value="P:cell morphogenesis"/>
    <property type="evidence" value="ECO:0007669"/>
    <property type="project" value="UniProtKB-ARBA"/>
</dbReference>
<reference evidence="10" key="2">
    <citation type="submission" date="2020-05" db="UniProtKB">
        <authorList>
            <consortium name="EnsemblMetazoa"/>
        </authorList>
    </citation>
    <scope>IDENTIFICATION</scope>
    <source>
        <strain evidence="10">WRAIR2</strain>
    </source>
</reference>
<dbReference type="GO" id="GO:0060560">
    <property type="term" value="P:developmental growth involved in morphogenesis"/>
    <property type="evidence" value="ECO:0007669"/>
    <property type="project" value="UniProtKB-ARBA"/>
</dbReference>
<keyword evidence="5" id="KW-0272">Extracellular matrix</keyword>
<dbReference type="GO" id="GO:0060070">
    <property type="term" value="P:canonical Wnt signaling pathway"/>
    <property type="evidence" value="ECO:0007669"/>
    <property type="project" value="TreeGrafter"/>
</dbReference>
<dbReference type="FunFam" id="3.30.2460.20:FF:000001">
    <property type="entry name" value="Wnt homolog"/>
    <property type="match status" value="1"/>
</dbReference>
<reference evidence="11" key="1">
    <citation type="submission" date="2013-03" db="EMBL/GenBank/DDBJ databases">
        <title>The Genome Sequence of Anopheles dirus WRAIR2.</title>
        <authorList>
            <consortium name="The Broad Institute Genomics Platform"/>
            <person name="Neafsey D.E."/>
            <person name="Walton C."/>
            <person name="Walker B."/>
            <person name="Young S.K."/>
            <person name="Zeng Q."/>
            <person name="Gargeya S."/>
            <person name="Fitzgerald M."/>
            <person name="Haas B."/>
            <person name="Abouelleil A."/>
            <person name="Allen A.W."/>
            <person name="Alvarado L."/>
            <person name="Arachchi H.M."/>
            <person name="Berlin A.M."/>
            <person name="Chapman S.B."/>
            <person name="Gainer-Dewar J."/>
            <person name="Goldberg J."/>
            <person name="Griggs A."/>
            <person name="Gujja S."/>
            <person name="Hansen M."/>
            <person name="Howarth C."/>
            <person name="Imamovic A."/>
            <person name="Ireland A."/>
            <person name="Larimer J."/>
            <person name="McCowan C."/>
            <person name="Murphy C."/>
            <person name="Pearson M."/>
            <person name="Poon T.W."/>
            <person name="Priest M."/>
            <person name="Roberts A."/>
            <person name="Saif S."/>
            <person name="Shea T."/>
            <person name="Sisk P."/>
            <person name="Sykes S."/>
            <person name="Wortman J."/>
            <person name="Nusbaum C."/>
            <person name="Birren B."/>
        </authorList>
    </citation>
    <scope>NUCLEOTIDE SEQUENCE [LARGE SCALE GENOMIC DNA]</scope>
    <source>
        <strain evidence="11">WRAIR2</strain>
    </source>
</reference>
<dbReference type="PROSITE" id="PS00246">
    <property type="entry name" value="WNT1"/>
    <property type="match status" value="1"/>
</dbReference>
<comment type="subcellular location">
    <subcellularLocation>
        <location evidence="1 9">Secreted</location>
        <location evidence="1 9">Extracellular space</location>
        <location evidence="1 9">Extracellular matrix</location>
    </subcellularLocation>
</comment>
<evidence type="ECO:0000256" key="9">
    <source>
        <dbReference type="RuleBase" id="RU003500"/>
    </source>
</evidence>
<dbReference type="PANTHER" id="PTHR12027:SF99">
    <property type="entry name" value="PROTEIN WNT"/>
    <property type="match status" value="1"/>
</dbReference>
<organism evidence="10 11">
    <name type="scientific">Anopheles dirus</name>
    <dbReference type="NCBI Taxonomy" id="7168"/>
    <lineage>
        <taxon>Eukaryota</taxon>
        <taxon>Metazoa</taxon>
        <taxon>Ecdysozoa</taxon>
        <taxon>Arthropoda</taxon>
        <taxon>Hexapoda</taxon>
        <taxon>Insecta</taxon>
        <taxon>Pterygota</taxon>
        <taxon>Neoptera</taxon>
        <taxon>Endopterygota</taxon>
        <taxon>Diptera</taxon>
        <taxon>Nematocera</taxon>
        <taxon>Culicoidea</taxon>
        <taxon>Culicidae</taxon>
        <taxon>Anophelinae</taxon>
        <taxon>Anopheles</taxon>
    </lineage>
</organism>
<dbReference type="Pfam" id="PF00110">
    <property type="entry name" value="wnt"/>
    <property type="match status" value="2"/>
</dbReference>
<dbReference type="GO" id="GO:0030182">
    <property type="term" value="P:neuron differentiation"/>
    <property type="evidence" value="ECO:0007669"/>
    <property type="project" value="TreeGrafter"/>
</dbReference>
<dbReference type="GO" id="GO:0005125">
    <property type="term" value="F:cytokine activity"/>
    <property type="evidence" value="ECO:0007669"/>
    <property type="project" value="TreeGrafter"/>
</dbReference>
<dbReference type="PRINTS" id="PR01349">
    <property type="entry name" value="WNTPROTEIN"/>
</dbReference>
<evidence type="ECO:0000256" key="8">
    <source>
        <dbReference type="ARBA" id="ARBA00023288"/>
    </source>
</evidence>
<evidence type="ECO:0000256" key="1">
    <source>
        <dbReference type="ARBA" id="ARBA00004498"/>
    </source>
</evidence>
<dbReference type="GO" id="GO:0045165">
    <property type="term" value="P:cell fate commitment"/>
    <property type="evidence" value="ECO:0007669"/>
    <property type="project" value="TreeGrafter"/>
</dbReference>
<dbReference type="InterPro" id="IPR018161">
    <property type="entry name" value="Wnt_CS"/>
</dbReference>
<keyword evidence="6 9" id="KW-0879">Wnt signaling pathway</keyword>
<dbReference type="VEuPathDB" id="VectorBase:ADIR006857"/>
<dbReference type="InterPro" id="IPR043158">
    <property type="entry name" value="Wnt_C"/>
</dbReference>
<dbReference type="EnsemblMetazoa" id="ADIR006857-RA">
    <property type="protein sequence ID" value="ADIR006857-PA"/>
    <property type="gene ID" value="ADIR006857"/>
</dbReference>
<comment type="similarity">
    <text evidence="2 9">Belongs to the Wnt family.</text>
</comment>
<dbReference type="STRING" id="7168.A0A182NGT4"/>
<dbReference type="Proteomes" id="UP000075884">
    <property type="component" value="Unassembled WGS sequence"/>
</dbReference>
<dbReference type="CDD" id="cd19338">
    <property type="entry name" value="Wnt_Wnt6"/>
    <property type="match status" value="1"/>
</dbReference>
<dbReference type="PANTHER" id="PTHR12027">
    <property type="entry name" value="WNT RELATED"/>
    <property type="match status" value="1"/>
</dbReference>
<keyword evidence="3 9" id="KW-0217">Developmental protein</keyword>
<dbReference type="InterPro" id="IPR009143">
    <property type="entry name" value="Wnt6"/>
</dbReference>
<evidence type="ECO:0000256" key="6">
    <source>
        <dbReference type="ARBA" id="ARBA00022687"/>
    </source>
</evidence>
<keyword evidence="4" id="KW-0964">Secreted</keyword>
<dbReference type="GO" id="GO:0007517">
    <property type="term" value="P:muscle organ development"/>
    <property type="evidence" value="ECO:0007669"/>
    <property type="project" value="UniProtKB-ARBA"/>
</dbReference>
<evidence type="ECO:0000256" key="4">
    <source>
        <dbReference type="ARBA" id="ARBA00022525"/>
    </source>
</evidence>
<evidence type="ECO:0000256" key="3">
    <source>
        <dbReference type="ARBA" id="ARBA00022473"/>
    </source>
</evidence>
<name>A0A182NGT4_9DIPT</name>
<accession>A0A182NGT4</accession>
<keyword evidence="11" id="KW-1185">Reference proteome</keyword>
<comment type="function">
    <text evidence="9">Ligand for members of the frizzled family of seven transmembrane receptors.</text>
</comment>
<evidence type="ECO:0000313" key="11">
    <source>
        <dbReference type="Proteomes" id="UP000075884"/>
    </source>
</evidence>
<dbReference type="Gene3D" id="3.30.2460.20">
    <property type="match status" value="1"/>
</dbReference>
<protein>
    <recommendedName>
        <fullName evidence="9">Protein Wnt</fullName>
    </recommendedName>
</protein>
<keyword evidence="7" id="KW-1015">Disulfide bond</keyword>
<sequence>MVPPVEVRSLGLRLPLTVPCHLPADRVLPRRVLQLVLLLLLYCSGLADGSWWRIADLSLEPTHFHRDNRSYELCGDTAFFTAHQRDTCYDNPELLKVIVHAANTAKYECQTYFQNNRWNCSAKRGSGIFYGNFDDKGLRLPLTVPCHLPADQVLPRRVLQLVLLLLLYCSGLADGSWWRIADLSLEPTHFHRDNRSYELCGDTAFFTAHQRDTCYDNPELLKVIVHAANTAKYECQTYFQNNRWNCSAKRGSGIFYGNFDDKGNRETAYLSAINSASLAWTITRFCTKGELSSCQCDRIQRKKHSKWTWGGCSEDINYGIKQARLFTDPQENRTTSFGLMNLHNNEAARRILRSKMEKVCKCHGMSGSCTTRVCWRRLPSMKLIADTLGSMFDAAAQVKPVENKGIIRKLMRKDLEYKKVNKSDLVYIAESPNYCEENESLGIFSTRGRFCNRTSYGIEGCRLLCCGRGYQTRIRNVEEKCNCKFVWCCSVKCDTCSMRKDEHICN</sequence>
<dbReference type="InterPro" id="IPR005817">
    <property type="entry name" value="Wnt"/>
</dbReference>